<evidence type="ECO:0000256" key="1">
    <source>
        <dbReference type="SAM" id="MobiDB-lite"/>
    </source>
</evidence>
<feature type="domain" description="F-box" evidence="2">
    <location>
        <begin position="23"/>
        <end position="69"/>
    </location>
</feature>
<keyword evidence="4" id="KW-1185">Reference proteome</keyword>
<protein>
    <submittedName>
        <fullName evidence="3">F-box domain containing protein</fullName>
    </submittedName>
</protein>
<gene>
    <name evidence="3" type="ORF">psal_cds_5</name>
</gene>
<dbReference type="EMBL" id="KC977571">
    <property type="protein sequence ID" value="AGO83363.2"/>
    <property type="molecule type" value="Genomic_DNA"/>
</dbReference>
<feature type="region of interest" description="Disordered" evidence="1">
    <location>
        <begin position="410"/>
        <end position="436"/>
    </location>
</feature>
<dbReference type="GeneID" id="16605150"/>
<reference evidence="3 4" key="1">
    <citation type="journal article" date="2013" name="Science">
        <title>Pandoraviruses: amoeba viruses with genomes up to 2.5 Mb reaching that of parasitic eukaryotes.</title>
        <authorList>
            <person name="Philippe N."/>
            <person name="Legendre M."/>
            <person name="Doutre G."/>
            <person name="Coute Y."/>
            <person name="Poirot O."/>
            <person name="Lescot M."/>
            <person name="Arslan D."/>
            <person name="Seltzer V."/>
            <person name="Bertaux L."/>
            <person name="Bruley C."/>
            <person name="Garin J."/>
            <person name="Claverie J.M."/>
            <person name="Abergel C."/>
        </authorList>
    </citation>
    <scope>NUCLEOTIDE SEQUENCE [LARGE SCALE GENOMIC DNA]</scope>
</reference>
<name>S4VST0_9VIRU</name>
<dbReference type="InterPro" id="IPR001810">
    <property type="entry name" value="F-box_dom"/>
</dbReference>
<evidence type="ECO:0000259" key="2">
    <source>
        <dbReference type="PROSITE" id="PS50181"/>
    </source>
</evidence>
<evidence type="ECO:0000313" key="3">
    <source>
        <dbReference type="EMBL" id="AGO83363.2"/>
    </source>
</evidence>
<dbReference type="KEGG" id="vg:16605150"/>
<dbReference type="RefSeq" id="YP_008436425.2">
    <property type="nucleotide sequence ID" value="NC_022098.1"/>
</dbReference>
<dbReference type="SMART" id="SM00256">
    <property type="entry name" value="FBOX"/>
    <property type="match status" value="1"/>
</dbReference>
<dbReference type="SUPFAM" id="SSF81383">
    <property type="entry name" value="F-box domain"/>
    <property type="match status" value="1"/>
</dbReference>
<evidence type="ECO:0000313" key="4">
    <source>
        <dbReference type="Proteomes" id="UP000204584"/>
    </source>
</evidence>
<accession>S4VST0</accession>
<dbReference type="InterPro" id="IPR036047">
    <property type="entry name" value="F-box-like_dom_sf"/>
</dbReference>
<dbReference type="PROSITE" id="PS50181">
    <property type="entry name" value="FBOX"/>
    <property type="match status" value="1"/>
</dbReference>
<feature type="region of interest" description="Disordered" evidence="1">
    <location>
        <begin position="497"/>
        <end position="525"/>
    </location>
</feature>
<dbReference type="Proteomes" id="UP000204584">
    <property type="component" value="Segment"/>
</dbReference>
<dbReference type="Pfam" id="PF12937">
    <property type="entry name" value="F-box-like"/>
    <property type="match status" value="1"/>
</dbReference>
<proteinExistence type="predicted"/>
<feature type="compositionally biased region" description="Basic and acidic residues" evidence="1">
    <location>
        <begin position="502"/>
        <end position="515"/>
    </location>
</feature>
<organism evidence="3 4">
    <name type="scientific">Pandoravirus salinus</name>
    <dbReference type="NCBI Taxonomy" id="1349410"/>
    <lineage>
        <taxon>Viruses</taxon>
        <taxon>Pandoravirus</taxon>
    </lineage>
</organism>
<dbReference type="Gene3D" id="1.20.1280.50">
    <property type="match status" value="1"/>
</dbReference>
<sequence length="525" mass="58713">MPFFFFSTKYPHATAVRRVRMDVMVLIDLPIELVLDVACLLPLVDIVALSTTCRALHTVVTSQSLWQRLFVRDFSCFYDKGLPAQPWPHPDHPDGPWHEIAIDFWSGTNSIANMPPRCLPLARLPAPFAHAFAAGKDWRWLYQAHALALPEPPDGSFSGPAAWKINSTRVVRCDWVDGRMHGYVSEVTTNADGDEVIEWAEWMHDVADGRGLWSVVCDATETRHQAPADGLHGPYVSAFSRNGNRRWITFNGPEPGAPAGINASGMRYDRQHDAGVVTLVSRECIDGRTIMPIRNSKSHGIAQSFWYNGDTMSVHYQDGEFVEVVDFVCSPTCPRAEYAGVRIAGCVWRLTSTTISDGRGSYAVFIPDDDSGDARLFWRYVSDGLVGWGRRIRRVVLDAIGVGPVRSPQRWATTGRRGFDQGPSQPATNHRQKGGRARMDVGTLCPNYQEQGTRGRDVIALKLCAFLFASRPFFSTAGNRPKPAGRFGHSCCLLSHRNKKSRERERERERADNHARPRAPAQMWA</sequence>